<dbReference type="EMBL" id="GBXM01066710">
    <property type="protein sequence ID" value="JAH41867.1"/>
    <property type="molecule type" value="Transcribed_RNA"/>
</dbReference>
<sequence>MFHVHIFIIIGKGFFTWLPYHNSDTDRAFHKPDFLQILLDFKASLQ</sequence>
<reference evidence="1" key="1">
    <citation type="submission" date="2014-11" db="EMBL/GenBank/DDBJ databases">
        <authorList>
            <person name="Amaro Gonzalez C."/>
        </authorList>
    </citation>
    <scope>NUCLEOTIDE SEQUENCE</scope>
</reference>
<proteinExistence type="predicted"/>
<reference evidence="1" key="2">
    <citation type="journal article" date="2015" name="Fish Shellfish Immunol.">
        <title>Early steps in the European eel (Anguilla anguilla)-Vibrio vulnificus interaction in the gills: Role of the RtxA13 toxin.</title>
        <authorList>
            <person name="Callol A."/>
            <person name="Pajuelo D."/>
            <person name="Ebbesson L."/>
            <person name="Teles M."/>
            <person name="MacKenzie S."/>
            <person name="Amaro C."/>
        </authorList>
    </citation>
    <scope>NUCLEOTIDE SEQUENCE</scope>
</reference>
<accession>A0A0E9SKX5</accession>
<name>A0A0E9SKX5_ANGAN</name>
<evidence type="ECO:0000313" key="1">
    <source>
        <dbReference type="EMBL" id="JAH41867.1"/>
    </source>
</evidence>
<dbReference type="AlphaFoldDB" id="A0A0E9SKX5"/>
<organism evidence="1">
    <name type="scientific">Anguilla anguilla</name>
    <name type="common">European freshwater eel</name>
    <name type="synonym">Muraena anguilla</name>
    <dbReference type="NCBI Taxonomy" id="7936"/>
    <lineage>
        <taxon>Eukaryota</taxon>
        <taxon>Metazoa</taxon>
        <taxon>Chordata</taxon>
        <taxon>Craniata</taxon>
        <taxon>Vertebrata</taxon>
        <taxon>Euteleostomi</taxon>
        <taxon>Actinopterygii</taxon>
        <taxon>Neopterygii</taxon>
        <taxon>Teleostei</taxon>
        <taxon>Anguilliformes</taxon>
        <taxon>Anguillidae</taxon>
        <taxon>Anguilla</taxon>
    </lineage>
</organism>
<protein>
    <submittedName>
        <fullName evidence="1">Uncharacterized protein</fullName>
    </submittedName>
</protein>